<dbReference type="Pfam" id="PF09339">
    <property type="entry name" value="HTH_IclR"/>
    <property type="match status" value="1"/>
</dbReference>
<dbReference type="InterPro" id="IPR005471">
    <property type="entry name" value="Tscrpt_reg_IclR_N"/>
</dbReference>
<comment type="caution">
    <text evidence="4">The sequence shown here is derived from an EMBL/GenBank/DDBJ whole genome shotgun (WGS) entry which is preliminary data.</text>
</comment>
<keyword evidence="5" id="KW-1185">Reference proteome</keyword>
<dbReference type="SUPFAM" id="SSF53067">
    <property type="entry name" value="Actin-like ATPase domain"/>
    <property type="match status" value="1"/>
</dbReference>
<dbReference type="Gene3D" id="3.30.420.40">
    <property type="match status" value="1"/>
</dbReference>
<dbReference type="SUPFAM" id="SSF46785">
    <property type="entry name" value="Winged helix' DNA-binding domain"/>
    <property type="match status" value="1"/>
</dbReference>
<dbReference type="InterPro" id="IPR043129">
    <property type="entry name" value="ATPase_NBD"/>
</dbReference>
<dbReference type="Pfam" id="PF00480">
    <property type="entry name" value="ROK"/>
    <property type="match status" value="1"/>
</dbReference>
<dbReference type="PANTHER" id="PTHR18964">
    <property type="entry name" value="ROK (REPRESSOR, ORF, KINASE) FAMILY"/>
    <property type="match status" value="1"/>
</dbReference>
<feature type="domain" description="HTH iclR-type" evidence="3">
    <location>
        <begin position="110"/>
        <end position="145"/>
    </location>
</feature>
<protein>
    <submittedName>
        <fullName evidence="4">ROK family protein</fullName>
    </submittedName>
</protein>
<accession>A0A4V2JSZ0</accession>
<organism evidence="4 5">
    <name type="scientific">Propioniciclava tarda</name>
    <dbReference type="NCBI Taxonomy" id="433330"/>
    <lineage>
        <taxon>Bacteria</taxon>
        <taxon>Bacillati</taxon>
        <taxon>Actinomycetota</taxon>
        <taxon>Actinomycetes</taxon>
        <taxon>Propionibacteriales</taxon>
        <taxon>Propionibacteriaceae</taxon>
        <taxon>Propioniciclava</taxon>
    </lineage>
</organism>
<name>A0A4V2JSZ0_PROTD</name>
<proteinExistence type="inferred from homology"/>
<dbReference type="AlphaFoldDB" id="A0A4V2JSZ0"/>
<feature type="region of interest" description="Disordered" evidence="2">
    <location>
        <begin position="38"/>
        <end position="85"/>
    </location>
</feature>
<dbReference type="Gene3D" id="1.10.10.10">
    <property type="entry name" value="Winged helix-like DNA-binding domain superfamily/Winged helix DNA-binding domain"/>
    <property type="match status" value="1"/>
</dbReference>
<reference evidence="4 5" key="1">
    <citation type="submission" date="2019-01" db="EMBL/GenBank/DDBJ databases">
        <title>Lactibacter flavus gen. nov., sp. nov., a novel bacterium of the family Propionibacteriaceae isolated from raw milk and dairy products.</title>
        <authorList>
            <person name="Huptas C."/>
            <person name="Wenning M."/>
            <person name="Breitenwieser F."/>
            <person name="Doll E."/>
            <person name="Von Neubeck M."/>
            <person name="Busse H.-J."/>
            <person name="Scherer S."/>
        </authorList>
    </citation>
    <scope>NUCLEOTIDE SEQUENCE [LARGE SCALE GENOMIC DNA]</scope>
    <source>
        <strain evidence="4 5">DSM 22130</strain>
    </source>
</reference>
<dbReference type="Proteomes" id="UP000291933">
    <property type="component" value="Unassembled WGS sequence"/>
</dbReference>
<evidence type="ECO:0000313" key="5">
    <source>
        <dbReference type="Proteomes" id="UP000291933"/>
    </source>
</evidence>
<evidence type="ECO:0000256" key="2">
    <source>
        <dbReference type="SAM" id="MobiDB-lite"/>
    </source>
</evidence>
<sequence>MLTATNASEGLPHRFRRWFNQTAHEISTKQHVQTYQVARTKPNPATSERRSPASTHCLVARTPRARHSGTRQRGASDLESRAVSEPALSATQSTLRELNLALVARAAFARPGELTRADIAATTGMTRSTASRLVDELLESGVLVENAPVKPTGRGLGVGSAFVFSGEVFSGRHGWAGELGHVCVDPSGAICGCGAQGCLETIAGRGAILAAAGRDDWDALVADAAAPDAALGEVLGRVGRALGIALAGTLNLLDVSHVTLGGTLADLAPALIPTLVDELNARVLSAPFDAITVETVATAETGAALGAAYAGAQVILTDPARWASG</sequence>
<evidence type="ECO:0000313" key="4">
    <source>
        <dbReference type="EMBL" id="TBT94221.1"/>
    </source>
</evidence>
<dbReference type="OrthoDB" id="3225083at2"/>
<dbReference type="InterPro" id="IPR000600">
    <property type="entry name" value="ROK"/>
</dbReference>
<evidence type="ECO:0000259" key="3">
    <source>
        <dbReference type="Pfam" id="PF09339"/>
    </source>
</evidence>
<dbReference type="GO" id="GO:0003677">
    <property type="term" value="F:DNA binding"/>
    <property type="evidence" value="ECO:0007669"/>
    <property type="project" value="InterPro"/>
</dbReference>
<dbReference type="PANTHER" id="PTHR18964:SF149">
    <property type="entry name" value="BIFUNCTIONAL UDP-N-ACETYLGLUCOSAMINE 2-EPIMERASE_N-ACETYLMANNOSAMINE KINASE"/>
    <property type="match status" value="1"/>
</dbReference>
<dbReference type="EMBL" id="SDMR01000016">
    <property type="protein sequence ID" value="TBT94221.1"/>
    <property type="molecule type" value="Genomic_DNA"/>
</dbReference>
<dbReference type="GO" id="GO:0006355">
    <property type="term" value="P:regulation of DNA-templated transcription"/>
    <property type="evidence" value="ECO:0007669"/>
    <property type="project" value="InterPro"/>
</dbReference>
<dbReference type="InterPro" id="IPR036390">
    <property type="entry name" value="WH_DNA-bd_sf"/>
</dbReference>
<gene>
    <name evidence="4" type="ORF">ET996_11710</name>
</gene>
<comment type="similarity">
    <text evidence="1">Belongs to the ROK (NagC/XylR) family.</text>
</comment>
<dbReference type="InterPro" id="IPR036388">
    <property type="entry name" value="WH-like_DNA-bd_sf"/>
</dbReference>
<evidence type="ECO:0000256" key="1">
    <source>
        <dbReference type="ARBA" id="ARBA00006479"/>
    </source>
</evidence>